<gene>
    <name evidence="2" type="ORF">OXD698_LOCUS40404</name>
</gene>
<evidence type="ECO:0000313" key="3">
    <source>
        <dbReference type="Proteomes" id="UP000663844"/>
    </source>
</evidence>
<comment type="caution">
    <text evidence="2">The sequence shown here is derived from an EMBL/GenBank/DDBJ whole genome shotgun (WGS) entry which is preliminary data.</text>
</comment>
<feature type="region of interest" description="Disordered" evidence="1">
    <location>
        <begin position="25"/>
        <end position="46"/>
    </location>
</feature>
<dbReference type="GO" id="GO:0003714">
    <property type="term" value="F:transcription corepressor activity"/>
    <property type="evidence" value="ECO:0007669"/>
    <property type="project" value="InterPro"/>
</dbReference>
<sequence>LCKYMSKKFVDPWNIENMKRQYMAEQKNADQKRREQESREQYKREQKVFSNKQLMGDEKARLGLSFMYDQPVHCLKCKKWGHVNTDKICPLYGKSRLMEDAADPVSQLNSTQNIPTTNELIKDLHDKGFAMKRNIAEHMMTHGDTNDNELEVIKQSPKKNKCSLIKRLKYLERSNQRISVEPLTQLEQQIQPNDVTPSNVEFVSKCSWYI</sequence>
<dbReference type="InterPro" id="IPR040014">
    <property type="entry name" value="CIR1"/>
</dbReference>
<dbReference type="PANTHER" id="PTHR13151">
    <property type="entry name" value="CBF1 INTERACTING COREPRESSOR CIR"/>
    <property type="match status" value="1"/>
</dbReference>
<dbReference type="PANTHER" id="PTHR13151:SF2">
    <property type="entry name" value="COREPRESSOR INTERACTING WITH RBPJ 1"/>
    <property type="match status" value="1"/>
</dbReference>
<proteinExistence type="predicted"/>
<name>A0A820AV58_9BILA</name>
<dbReference type="GO" id="GO:0005634">
    <property type="term" value="C:nucleus"/>
    <property type="evidence" value="ECO:0007669"/>
    <property type="project" value="TreeGrafter"/>
</dbReference>
<feature type="non-terminal residue" evidence="2">
    <location>
        <position position="1"/>
    </location>
</feature>
<accession>A0A820AV58</accession>
<evidence type="ECO:0000256" key="1">
    <source>
        <dbReference type="SAM" id="MobiDB-lite"/>
    </source>
</evidence>
<evidence type="ECO:0000313" key="2">
    <source>
        <dbReference type="EMBL" id="CAF4193188.1"/>
    </source>
</evidence>
<organism evidence="2 3">
    <name type="scientific">Adineta steineri</name>
    <dbReference type="NCBI Taxonomy" id="433720"/>
    <lineage>
        <taxon>Eukaryota</taxon>
        <taxon>Metazoa</taxon>
        <taxon>Spiralia</taxon>
        <taxon>Gnathifera</taxon>
        <taxon>Rotifera</taxon>
        <taxon>Eurotatoria</taxon>
        <taxon>Bdelloidea</taxon>
        <taxon>Adinetida</taxon>
        <taxon>Adinetidae</taxon>
        <taxon>Adineta</taxon>
    </lineage>
</organism>
<feature type="compositionally biased region" description="Basic and acidic residues" evidence="1">
    <location>
        <begin position="27"/>
        <end position="46"/>
    </location>
</feature>
<protein>
    <recommendedName>
        <fullName evidence="4">CBF1-interacting co-repressor CIR N-terminal domain-containing protein</fullName>
    </recommendedName>
</protein>
<dbReference type="AlphaFoldDB" id="A0A820AV58"/>
<evidence type="ECO:0008006" key="4">
    <source>
        <dbReference type="Google" id="ProtNLM"/>
    </source>
</evidence>
<reference evidence="2" key="1">
    <citation type="submission" date="2021-02" db="EMBL/GenBank/DDBJ databases">
        <authorList>
            <person name="Nowell W R."/>
        </authorList>
    </citation>
    <scope>NUCLEOTIDE SEQUENCE</scope>
</reference>
<dbReference type="Proteomes" id="UP000663844">
    <property type="component" value="Unassembled WGS sequence"/>
</dbReference>
<dbReference type="EMBL" id="CAJOAZ010008892">
    <property type="protein sequence ID" value="CAF4193188.1"/>
    <property type="molecule type" value="Genomic_DNA"/>
</dbReference>